<proteinExistence type="predicted"/>
<protein>
    <submittedName>
        <fullName evidence="2">Uncharacterized protein</fullName>
    </submittedName>
</protein>
<evidence type="ECO:0000313" key="2">
    <source>
        <dbReference type="EMBL" id="GII80968.1"/>
    </source>
</evidence>
<dbReference type="EMBL" id="BOOU01000085">
    <property type="protein sequence ID" value="GII80968.1"/>
    <property type="molecule type" value="Genomic_DNA"/>
</dbReference>
<feature type="region of interest" description="Disordered" evidence="1">
    <location>
        <begin position="1"/>
        <end position="30"/>
    </location>
</feature>
<evidence type="ECO:0000313" key="3">
    <source>
        <dbReference type="Proteomes" id="UP000655287"/>
    </source>
</evidence>
<gene>
    <name evidence="2" type="ORF">Sru01_59500</name>
</gene>
<name>A0A919V4A3_9ACTN</name>
<organism evidence="2 3">
    <name type="scientific">Sphaerisporangium rufum</name>
    <dbReference type="NCBI Taxonomy" id="1381558"/>
    <lineage>
        <taxon>Bacteria</taxon>
        <taxon>Bacillati</taxon>
        <taxon>Actinomycetota</taxon>
        <taxon>Actinomycetes</taxon>
        <taxon>Streptosporangiales</taxon>
        <taxon>Streptosporangiaceae</taxon>
        <taxon>Sphaerisporangium</taxon>
    </lineage>
</organism>
<keyword evidence="3" id="KW-1185">Reference proteome</keyword>
<dbReference type="Proteomes" id="UP000655287">
    <property type="component" value="Unassembled WGS sequence"/>
</dbReference>
<dbReference type="AlphaFoldDB" id="A0A919V4A3"/>
<evidence type="ECO:0000256" key="1">
    <source>
        <dbReference type="SAM" id="MobiDB-lite"/>
    </source>
</evidence>
<comment type="caution">
    <text evidence="2">The sequence shown here is derived from an EMBL/GenBank/DDBJ whole genome shotgun (WGS) entry which is preliminary data.</text>
</comment>
<sequence length="78" mass="8679">MPLDQQDRNVLPGQEDRGAEPGEPATHDQYGRAVVIHTGEPFWIRRDRDDPIVPRTARSALESEWARHPAAGGPVAAW</sequence>
<reference evidence="2" key="1">
    <citation type="submission" date="2021-01" db="EMBL/GenBank/DDBJ databases">
        <title>Whole genome shotgun sequence of Sphaerisporangium rufum NBRC 109079.</title>
        <authorList>
            <person name="Komaki H."/>
            <person name="Tamura T."/>
        </authorList>
    </citation>
    <scope>NUCLEOTIDE SEQUENCE</scope>
    <source>
        <strain evidence="2">NBRC 109079</strain>
    </source>
</reference>
<accession>A0A919V4A3</accession>
<feature type="compositionally biased region" description="Basic and acidic residues" evidence="1">
    <location>
        <begin position="14"/>
        <end position="30"/>
    </location>
</feature>